<feature type="signal peptide" evidence="1">
    <location>
        <begin position="1"/>
        <end position="19"/>
    </location>
</feature>
<dbReference type="Proteomes" id="UP001142175">
    <property type="component" value="Unassembled WGS sequence"/>
</dbReference>
<protein>
    <submittedName>
        <fullName evidence="2">Uncharacterized protein</fullName>
    </submittedName>
</protein>
<feature type="chain" id="PRO_5040942752" evidence="1">
    <location>
        <begin position="20"/>
        <end position="218"/>
    </location>
</feature>
<reference evidence="2" key="1">
    <citation type="submission" date="2022-08" db="EMBL/GenBank/DDBJ databases">
        <authorList>
            <person name="Zhang D."/>
        </authorList>
    </citation>
    <scope>NUCLEOTIDE SEQUENCE</scope>
    <source>
        <strain evidence="2">XJ19-11</strain>
    </source>
</reference>
<gene>
    <name evidence="2" type="ORF">NU887_04650</name>
</gene>
<name>A0A9X2SXT2_9BACT</name>
<dbReference type="RefSeq" id="WP_258422194.1">
    <property type="nucleotide sequence ID" value="NZ_JANSUY010000002.1"/>
</dbReference>
<proteinExistence type="predicted"/>
<sequence>MKKILLIILLLLKGLNAFSQECESESFVLDEKHHTPNIDSIFKLDVEMRIEFYADLNNRIIPKYFGLKKTILQEIDKDDFKMIFTLKSIYESQINSYSEEMNNTHQDLFFNTAPYSKLNLLLVFETLKTFPDTYAMIFNSTVLNRNMNNEDEVIKRNLNSKYFDKLKKYSDCIEDLYIDIQESKQKYKIIDIMQNTGQKTEKDKKDCDTLDLLIWAIQ</sequence>
<comment type="caution">
    <text evidence="2">The sequence shown here is derived from an EMBL/GenBank/DDBJ whole genome shotgun (WGS) entry which is preliminary data.</text>
</comment>
<organism evidence="2 3">
    <name type="scientific">Aquiflexum gelatinilyticum</name>
    <dbReference type="NCBI Taxonomy" id="2961943"/>
    <lineage>
        <taxon>Bacteria</taxon>
        <taxon>Pseudomonadati</taxon>
        <taxon>Bacteroidota</taxon>
        <taxon>Cytophagia</taxon>
        <taxon>Cytophagales</taxon>
        <taxon>Cyclobacteriaceae</taxon>
        <taxon>Aquiflexum</taxon>
    </lineage>
</organism>
<dbReference type="AlphaFoldDB" id="A0A9X2SXT2"/>
<dbReference type="EMBL" id="JANSUY010000002">
    <property type="protein sequence ID" value="MCR9014312.1"/>
    <property type="molecule type" value="Genomic_DNA"/>
</dbReference>
<evidence type="ECO:0000313" key="2">
    <source>
        <dbReference type="EMBL" id="MCR9014312.1"/>
    </source>
</evidence>
<evidence type="ECO:0000256" key="1">
    <source>
        <dbReference type="SAM" id="SignalP"/>
    </source>
</evidence>
<accession>A0A9X2SXT2</accession>
<keyword evidence="1" id="KW-0732">Signal</keyword>
<keyword evidence="3" id="KW-1185">Reference proteome</keyword>
<evidence type="ECO:0000313" key="3">
    <source>
        <dbReference type="Proteomes" id="UP001142175"/>
    </source>
</evidence>